<dbReference type="AlphaFoldDB" id="A0A5C3LU50"/>
<dbReference type="STRING" id="68775.A0A5C3LU50"/>
<proteinExistence type="predicted"/>
<name>A0A5C3LU50_9AGAR</name>
<sequence length="125" mass="13790">MSTTNNNMEGKNQYKDCSPKDDGKVAEYLCEYHQCGIIDHKTISKLLQVDHDVIMETTVDHCHKALGLTGSGVTTKVTPDVTKQQLVLDAMAKDLTSRHGPRTIKETIVADTGILLTRYVAQNTS</sequence>
<reference evidence="1 2" key="1">
    <citation type="journal article" date="2019" name="Nat. Ecol. Evol.">
        <title>Megaphylogeny resolves global patterns of mushroom evolution.</title>
        <authorList>
            <person name="Varga T."/>
            <person name="Krizsan K."/>
            <person name="Foldi C."/>
            <person name="Dima B."/>
            <person name="Sanchez-Garcia M."/>
            <person name="Sanchez-Ramirez S."/>
            <person name="Szollosi G.J."/>
            <person name="Szarkandi J.G."/>
            <person name="Papp V."/>
            <person name="Albert L."/>
            <person name="Andreopoulos W."/>
            <person name="Angelini C."/>
            <person name="Antonin V."/>
            <person name="Barry K.W."/>
            <person name="Bougher N.L."/>
            <person name="Buchanan P."/>
            <person name="Buyck B."/>
            <person name="Bense V."/>
            <person name="Catcheside P."/>
            <person name="Chovatia M."/>
            <person name="Cooper J."/>
            <person name="Damon W."/>
            <person name="Desjardin D."/>
            <person name="Finy P."/>
            <person name="Geml J."/>
            <person name="Haridas S."/>
            <person name="Hughes K."/>
            <person name="Justo A."/>
            <person name="Karasinski D."/>
            <person name="Kautmanova I."/>
            <person name="Kiss B."/>
            <person name="Kocsube S."/>
            <person name="Kotiranta H."/>
            <person name="LaButti K.M."/>
            <person name="Lechner B.E."/>
            <person name="Liimatainen K."/>
            <person name="Lipzen A."/>
            <person name="Lukacs Z."/>
            <person name="Mihaltcheva S."/>
            <person name="Morgado L.N."/>
            <person name="Niskanen T."/>
            <person name="Noordeloos M.E."/>
            <person name="Ohm R.A."/>
            <person name="Ortiz-Santana B."/>
            <person name="Ovrebo C."/>
            <person name="Racz N."/>
            <person name="Riley R."/>
            <person name="Savchenko A."/>
            <person name="Shiryaev A."/>
            <person name="Soop K."/>
            <person name="Spirin V."/>
            <person name="Szebenyi C."/>
            <person name="Tomsovsky M."/>
            <person name="Tulloss R.E."/>
            <person name="Uehling J."/>
            <person name="Grigoriev I.V."/>
            <person name="Vagvolgyi C."/>
            <person name="Papp T."/>
            <person name="Martin F.M."/>
            <person name="Miettinen O."/>
            <person name="Hibbett D.S."/>
            <person name="Nagy L.G."/>
        </authorList>
    </citation>
    <scope>NUCLEOTIDE SEQUENCE [LARGE SCALE GENOMIC DNA]</scope>
    <source>
        <strain evidence="1 2">CBS 166.37</strain>
    </source>
</reference>
<accession>A0A5C3LU50</accession>
<organism evidence="1 2">
    <name type="scientific">Crucibulum laeve</name>
    <dbReference type="NCBI Taxonomy" id="68775"/>
    <lineage>
        <taxon>Eukaryota</taxon>
        <taxon>Fungi</taxon>
        <taxon>Dikarya</taxon>
        <taxon>Basidiomycota</taxon>
        <taxon>Agaricomycotina</taxon>
        <taxon>Agaricomycetes</taxon>
        <taxon>Agaricomycetidae</taxon>
        <taxon>Agaricales</taxon>
        <taxon>Agaricineae</taxon>
        <taxon>Nidulariaceae</taxon>
        <taxon>Crucibulum</taxon>
    </lineage>
</organism>
<evidence type="ECO:0000313" key="2">
    <source>
        <dbReference type="Proteomes" id="UP000308652"/>
    </source>
</evidence>
<keyword evidence="2" id="KW-1185">Reference proteome</keyword>
<evidence type="ECO:0000313" key="1">
    <source>
        <dbReference type="EMBL" id="TFK35913.1"/>
    </source>
</evidence>
<dbReference type="Proteomes" id="UP000308652">
    <property type="component" value="Unassembled WGS sequence"/>
</dbReference>
<dbReference type="OrthoDB" id="5392716at2759"/>
<gene>
    <name evidence="1" type="ORF">BDQ12DRAFT_611118</name>
</gene>
<dbReference type="EMBL" id="ML213618">
    <property type="protein sequence ID" value="TFK35913.1"/>
    <property type="molecule type" value="Genomic_DNA"/>
</dbReference>
<protein>
    <submittedName>
        <fullName evidence="1">Uncharacterized protein</fullName>
    </submittedName>
</protein>